<accession>A0A6N6N403</accession>
<sequence length="171" mass="19274">MKNGFSILLTLVAILGMSVCAFAQDANNDKAKTVEIAIARPANKALPVTAKKLPQYLDEDLVKQHKAFRSFARVKISALNRNHRFSRSRMVVTKMADGTYKARYHVIAPESMVCQVRRSKSKTVPYVGVLSYKEKIFEASGATAKEARKAQFHTVKVIPNRHIFCYKNGWK</sequence>
<evidence type="ECO:0000313" key="3">
    <source>
        <dbReference type="Proteomes" id="UP000438699"/>
    </source>
</evidence>
<feature type="signal peptide" evidence="1">
    <location>
        <begin position="1"/>
        <end position="23"/>
    </location>
</feature>
<gene>
    <name evidence="2" type="ORF">F8A88_00405</name>
</gene>
<organism evidence="2 3">
    <name type="scientific">Pseudodesulfovibrio senegalensis</name>
    <dbReference type="NCBI Taxonomy" id="1721087"/>
    <lineage>
        <taxon>Bacteria</taxon>
        <taxon>Pseudomonadati</taxon>
        <taxon>Thermodesulfobacteriota</taxon>
        <taxon>Desulfovibrionia</taxon>
        <taxon>Desulfovibrionales</taxon>
        <taxon>Desulfovibrionaceae</taxon>
    </lineage>
</organism>
<dbReference type="OrthoDB" id="5513101at2"/>
<dbReference type="EMBL" id="WAIE01000001">
    <property type="protein sequence ID" value="KAB1442774.1"/>
    <property type="molecule type" value="Genomic_DNA"/>
</dbReference>
<protein>
    <submittedName>
        <fullName evidence="2">Uncharacterized protein</fullName>
    </submittedName>
</protein>
<dbReference type="Proteomes" id="UP000438699">
    <property type="component" value="Unassembled WGS sequence"/>
</dbReference>
<keyword evidence="3" id="KW-1185">Reference proteome</keyword>
<keyword evidence="1" id="KW-0732">Signal</keyword>
<reference evidence="2 3" key="1">
    <citation type="journal article" date="2017" name="Int. J. Syst. Evol. Microbiol.">
        <title>Desulfovibrio senegalensis sp. nov., a mesophilic sulfate reducer isolated from marine sediment.</title>
        <authorList>
            <person name="Thioye A."/>
            <person name="Gam Z.B.A."/>
            <person name="Mbengue M."/>
            <person name="Cayol J.L."/>
            <person name="Joseph-Bartoli M."/>
            <person name="Toure-Kane C."/>
            <person name="Labat M."/>
        </authorList>
    </citation>
    <scope>NUCLEOTIDE SEQUENCE [LARGE SCALE GENOMIC DNA]</scope>
    <source>
        <strain evidence="2 3">DSM 101509</strain>
    </source>
</reference>
<evidence type="ECO:0000256" key="1">
    <source>
        <dbReference type="SAM" id="SignalP"/>
    </source>
</evidence>
<dbReference type="RefSeq" id="WP_151148965.1">
    <property type="nucleotide sequence ID" value="NZ_WAIE01000001.1"/>
</dbReference>
<dbReference type="AlphaFoldDB" id="A0A6N6N403"/>
<name>A0A6N6N403_9BACT</name>
<proteinExistence type="predicted"/>
<feature type="chain" id="PRO_5026942047" evidence="1">
    <location>
        <begin position="24"/>
        <end position="171"/>
    </location>
</feature>
<evidence type="ECO:0000313" key="2">
    <source>
        <dbReference type="EMBL" id="KAB1442774.1"/>
    </source>
</evidence>
<comment type="caution">
    <text evidence="2">The sequence shown here is derived from an EMBL/GenBank/DDBJ whole genome shotgun (WGS) entry which is preliminary data.</text>
</comment>